<evidence type="ECO:0000313" key="3">
    <source>
        <dbReference type="Proteomes" id="UP001309876"/>
    </source>
</evidence>
<feature type="region of interest" description="Disordered" evidence="1">
    <location>
        <begin position="355"/>
        <end position="387"/>
    </location>
</feature>
<feature type="compositionally biased region" description="Polar residues" evidence="1">
    <location>
        <begin position="185"/>
        <end position="215"/>
    </location>
</feature>
<evidence type="ECO:0000313" key="2">
    <source>
        <dbReference type="EMBL" id="KAK5083850.1"/>
    </source>
</evidence>
<feature type="compositionally biased region" description="Polar residues" evidence="1">
    <location>
        <begin position="26"/>
        <end position="35"/>
    </location>
</feature>
<dbReference type="Pfam" id="PF10253">
    <property type="entry name" value="PRCC"/>
    <property type="match status" value="1"/>
</dbReference>
<dbReference type="EMBL" id="JAVRRJ010000006">
    <property type="protein sequence ID" value="KAK5083850.1"/>
    <property type="molecule type" value="Genomic_DNA"/>
</dbReference>
<feature type="compositionally biased region" description="Polar residues" evidence="1">
    <location>
        <begin position="230"/>
        <end position="243"/>
    </location>
</feature>
<dbReference type="InterPro" id="IPR018800">
    <property type="entry name" value="PRCC"/>
</dbReference>
<sequence length="387" mass="41376">MVLVGYSDSEGSDSEPQPTRAPKANQKPNAAQTNFAVDKGNPKKIRVNLTETLPTTEDAGDGEPPAKRPRIGAGSFSGFNAMLPAPKRDDMTSKLATSNKAPARKVFSLKTGAEPAFSRDSDAELRDLFAGEDAPKGTDLEAIPTSIPKPTFSSEDTKPTVTAGKPFMFKPLSVARNAKKKKPVSQLTGTNGNPASQTRAELSSQSLPAPSSRPDTATIEPPNPPKKISLFSSGPSELPTQPETNDVLVEDEDGDEIVELLDDDDPTSTFFSDPTPHNSISTNQPESLANIADNLNLTAAERRQLLGRQGGNARKIINFNTDIEYAANQAHIAAGEQIQHNPVRAIAPGKHSLKQLVSSAQGQKEALEESFASGRRNKREAGSKYGW</sequence>
<dbReference type="GO" id="GO:0005634">
    <property type="term" value="C:nucleus"/>
    <property type="evidence" value="ECO:0007669"/>
    <property type="project" value="TreeGrafter"/>
</dbReference>
<gene>
    <name evidence="2" type="ORF">LTR05_006356</name>
</gene>
<dbReference type="Proteomes" id="UP001309876">
    <property type="component" value="Unassembled WGS sequence"/>
</dbReference>
<feature type="compositionally biased region" description="Low complexity" evidence="1">
    <location>
        <begin position="267"/>
        <end position="276"/>
    </location>
</feature>
<feature type="region of interest" description="Disordered" evidence="1">
    <location>
        <begin position="262"/>
        <end position="284"/>
    </location>
</feature>
<protein>
    <recommendedName>
        <fullName evidence="4">Mitotic checkpoint regulator, MAD2B-interacting-domain-containing protein</fullName>
    </recommendedName>
</protein>
<evidence type="ECO:0008006" key="4">
    <source>
        <dbReference type="Google" id="ProtNLM"/>
    </source>
</evidence>
<dbReference type="AlphaFoldDB" id="A0AAN7SXW4"/>
<dbReference type="PANTHER" id="PTHR13621:SF2">
    <property type="entry name" value="PROLINE-RICH PROTEIN PRCC"/>
    <property type="match status" value="1"/>
</dbReference>
<reference evidence="2 3" key="1">
    <citation type="submission" date="2023-08" db="EMBL/GenBank/DDBJ databases">
        <title>Black Yeasts Isolated from many extreme environments.</title>
        <authorList>
            <person name="Coleine C."/>
            <person name="Stajich J.E."/>
            <person name="Selbmann L."/>
        </authorList>
    </citation>
    <scope>NUCLEOTIDE SEQUENCE [LARGE SCALE GENOMIC DNA]</scope>
    <source>
        <strain evidence="2 3">CCFEE 5910</strain>
    </source>
</reference>
<feature type="region of interest" description="Disordered" evidence="1">
    <location>
        <begin position="131"/>
        <end position="243"/>
    </location>
</feature>
<feature type="region of interest" description="Disordered" evidence="1">
    <location>
        <begin position="1"/>
        <end position="99"/>
    </location>
</feature>
<dbReference type="PANTHER" id="PTHR13621">
    <property type="entry name" value="PROLINE-RICH PROTEIN PRCC"/>
    <property type="match status" value="1"/>
</dbReference>
<accession>A0AAN7SXW4</accession>
<name>A0AAN7SXW4_9EURO</name>
<comment type="caution">
    <text evidence="2">The sequence shown here is derived from an EMBL/GenBank/DDBJ whole genome shotgun (WGS) entry which is preliminary data.</text>
</comment>
<proteinExistence type="predicted"/>
<organism evidence="2 3">
    <name type="scientific">Lithohypha guttulata</name>
    <dbReference type="NCBI Taxonomy" id="1690604"/>
    <lineage>
        <taxon>Eukaryota</taxon>
        <taxon>Fungi</taxon>
        <taxon>Dikarya</taxon>
        <taxon>Ascomycota</taxon>
        <taxon>Pezizomycotina</taxon>
        <taxon>Eurotiomycetes</taxon>
        <taxon>Chaetothyriomycetidae</taxon>
        <taxon>Chaetothyriales</taxon>
        <taxon>Trichomeriaceae</taxon>
        <taxon>Lithohypha</taxon>
    </lineage>
</organism>
<keyword evidence="3" id="KW-1185">Reference proteome</keyword>
<evidence type="ECO:0000256" key="1">
    <source>
        <dbReference type="SAM" id="MobiDB-lite"/>
    </source>
</evidence>